<comment type="subcellular location">
    <subcellularLocation>
        <location evidence="2 12">Cytoplasm</location>
    </subcellularLocation>
</comment>
<evidence type="ECO:0000313" key="35">
    <source>
        <dbReference type="Proteomes" id="UP000282269"/>
    </source>
</evidence>
<dbReference type="Pfam" id="PF13207">
    <property type="entry name" value="AAA_17"/>
    <property type="match status" value="1"/>
</dbReference>
<dbReference type="SUPFAM" id="SSF52540">
    <property type="entry name" value="P-loop containing nucleoside triphosphate hydrolases"/>
    <property type="match status" value="1"/>
</dbReference>
<evidence type="ECO:0000256" key="2">
    <source>
        <dbReference type="ARBA" id="ARBA00004496"/>
    </source>
</evidence>
<dbReference type="HAMAP" id="MF_00234">
    <property type="entry name" value="Adenylate_kinase_AdkA"/>
    <property type="match status" value="1"/>
</dbReference>
<dbReference type="Proteomes" id="UP000275843">
    <property type="component" value="Chromosome"/>
</dbReference>
<evidence type="ECO:0000313" key="27">
    <source>
        <dbReference type="Proteomes" id="UP000033106"/>
    </source>
</evidence>
<reference evidence="28" key="2">
    <citation type="submission" date="2016-04" db="EMBL/GenBank/DDBJ databases">
        <authorList>
            <person name="Shah S.A."/>
            <person name="Garrett R.A."/>
        </authorList>
    </citation>
    <scope>NUCLEOTIDE SEQUENCE [LARGE SCALE GENOMIC DNA]</scope>
    <source>
        <strain evidence="28">ATCC 35091 / DSM 1616 / JCM 8930 / NBRC 15331 / P1</strain>
    </source>
</reference>
<dbReference type="Proteomes" id="UP000273443">
    <property type="component" value="Chromosome"/>
</dbReference>
<dbReference type="AlphaFoldDB" id="A0A0E3MJD3"/>
<dbReference type="EMBL" id="CP011055">
    <property type="protein sequence ID" value="AKA74024.1"/>
    <property type="molecule type" value="Genomic_DNA"/>
</dbReference>
<dbReference type="Proteomes" id="UP000267993">
    <property type="component" value="Chromosome"/>
</dbReference>
<evidence type="ECO:0000256" key="8">
    <source>
        <dbReference type="ARBA" id="ARBA00022741"/>
    </source>
</evidence>
<evidence type="ECO:0000313" key="17">
    <source>
        <dbReference type="EMBL" id="AZF71122.1"/>
    </source>
</evidence>
<dbReference type="EMBL" id="CP011057">
    <property type="protein sequence ID" value="AKA79415.1"/>
    <property type="molecule type" value="Genomic_DNA"/>
</dbReference>
<dbReference type="Proteomes" id="UP000076770">
    <property type="component" value="Chromosome i"/>
</dbReference>
<reference evidence="23 36" key="6">
    <citation type="journal article" date="2020" name="Nat. Commun.">
        <title>The structures of two archaeal type IV pili illuminate evolutionary relationships.</title>
        <authorList>
            <person name="Wang F."/>
            <person name="Baquero D.P."/>
            <person name="Su Z."/>
            <person name="Beltran L.C."/>
            <person name="Prangishvili D."/>
            <person name="Krupovic M."/>
            <person name="Egelman E.H."/>
        </authorList>
    </citation>
    <scope>NUCLEOTIDE SEQUENCE [LARGE SCALE GENOMIC DNA]</scope>
    <source>
        <strain evidence="23 36">POZ149</strain>
    </source>
</reference>
<evidence type="ECO:0000256" key="3">
    <source>
        <dbReference type="ARBA" id="ARBA00007088"/>
    </source>
</evidence>
<dbReference type="SMR" id="A0A0E3MJD3"/>
<evidence type="ECO:0000313" key="19">
    <source>
        <dbReference type="EMBL" id="AZF76365.1"/>
    </source>
</evidence>
<evidence type="ECO:0000256" key="11">
    <source>
        <dbReference type="ARBA" id="ARBA00033336"/>
    </source>
</evidence>
<dbReference type="OrthoDB" id="26198at2157"/>
<dbReference type="EMBL" id="CP033240">
    <property type="protein sequence ID" value="AZF81578.1"/>
    <property type="molecule type" value="Genomic_DNA"/>
</dbReference>
<evidence type="ECO:0000313" key="31">
    <source>
        <dbReference type="Proteomes" id="UP000273194"/>
    </source>
</evidence>
<protein>
    <recommendedName>
        <fullName evidence="5 12">Adenylate kinase</fullName>
        <shortName evidence="12">AK</shortName>
        <ecNumber evidence="4 12">2.7.4.3</ecNumber>
    </recommendedName>
    <alternativeName>
        <fullName evidence="11 12">ATP-AMP transphosphorylase</fullName>
    </alternativeName>
</protein>
<dbReference type="EMBL" id="CP033238">
    <property type="protein sequence ID" value="AZF76365.1"/>
    <property type="molecule type" value="Genomic_DNA"/>
</dbReference>
<keyword evidence="6 12" id="KW-0963">Cytoplasm</keyword>
<reference evidence="25 26" key="1">
    <citation type="journal article" date="2015" name="Genome Announc.">
        <title>Complete Genome Sequence of Sulfolobus solfataricus Strain 98/2 and Evolved Derivatives.</title>
        <authorList>
            <person name="McCarthy S."/>
            <person name="Gradnigo J."/>
            <person name="Johnson T."/>
            <person name="Payne S."/>
            <person name="Lipzen A."/>
            <person name="Martin J."/>
            <person name="Schackwitz W."/>
            <person name="Moriyama E."/>
            <person name="Blum P."/>
        </authorList>
    </citation>
    <scope>NUCLEOTIDE SEQUENCE [LARGE SCALE GENOMIC DNA]</scope>
    <source>
        <strain evidence="25">98/2 SULC</strain>
        <strain evidence="13">SARC-B</strain>
        <strain evidence="14">SARC-C</strain>
        <strain evidence="15 27">SULA</strain>
        <strain evidence="26">SULB</strain>
    </source>
</reference>
<dbReference type="EMBL" id="CP033237">
    <property type="protein sequence ID" value="AZF73742.1"/>
    <property type="molecule type" value="Genomic_DNA"/>
</dbReference>
<dbReference type="NCBIfam" id="NF003122">
    <property type="entry name" value="PRK04040.1"/>
    <property type="match status" value="1"/>
</dbReference>
<evidence type="ECO:0000313" key="30">
    <source>
        <dbReference type="Proteomes" id="UP000269431"/>
    </source>
</evidence>
<evidence type="ECO:0000256" key="4">
    <source>
        <dbReference type="ARBA" id="ARBA00012955"/>
    </source>
</evidence>
<dbReference type="Proteomes" id="UP000033106">
    <property type="component" value="Chromosome"/>
</dbReference>
<evidence type="ECO:0000256" key="9">
    <source>
        <dbReference type="ARBA" id="ARBA00022777"/>
    </source>
</evidence>
<evidence type="ECO:0000313" key="28">
    <source>
        <dbReference type="Proteomes" id="UP000076770"/>
    </source>
</evidence>
<evidence type="ECO:0000313" key="18">
    <source>
        <dbReference type="EMBL" id="AZF73742.1"/>
    </source>
</evidence>
<dbReference type="EMBL" id="CP033235">
    <property type="protein sequence ID" value="AZF68502.1"/>
    <property type="molecule type" value="Genomic_DNA"/>
</dbReference>
<evidence type="ECO:0000313" key="29">
    <source>
        <dbReference type="Proteomes" id="UP000267993"/>
    </source>
</evidence>
<dbReference type="KEGG" id="ssoa:SULA_1780"/>
<dbReference type="GeneID" id="44129693"/>
<dbReference type="OMA" id="YAMHSNA"/>
<evidence type="ECO:0000313" key="36">
    <source>
        <dbReference type="Proteomes" id="UP000594632"/>
    </source>
</evidence>
<dbReference type="Proteomes" id="UP000278715">
    <property type="component" value="Chromosome"/>
</dbReference>
<dbReference type="EMBL" id="CP033236">
    <property type="protein sequence ID" value="AZF71122.1"/>
    <property type="molecule type" value="Genomic_DNA"/>
</dbReference>
<dbReference type="EC" id="2.7.4.3" evidence="4 12"/>
<keyword evidence="9 12" id="KW-0418">Kinase</keyword>
<dbReference type="Proteomes" id="UP000594632">
    <property type="component" value="Chromosome"/>
</dbReference>
<dbReference type="EMBL" id="CP011056">
    <property type="protein sequence ID" value="AKA76721.1"/>
    <property type="molecule type" value="Genomic_DNA"/>
</dbReference>
<name>A0A0E3MJD3_SACSO</name>
<evidence type="ECO:0000313" key="20">
    <source>
        <dbReference type="EMBL" id="AZF78973.1"/>
    </source>
</evidence>
<dbReference type="RefSeq" id="WP_009991247.1">
    <property type="nucleotide sequence ID" value="NZ_CP011055.2"/>
</dbReference>
<reference evidence="29 30" key="4">
    <citation type="journal article" date="2018" name="Proc. Natl. Acad. Sci. U.S.A.">
        <title>Nonmutational mechanism of inheritance in the Archaeon Sulfolobus solfataricus.</title>
        <authorList>
            <person name="Payne S."/>
            <person name="McCarthy S."/>
            <person name="Johnson T."/>
            <person name="North E."/>
            <person name="Blum P."/>
        </authorList>
    </citation>
    <scope>NUCLEOTIDE SEQUENCE [LARGE SCALE GENOMIC DNA]</scope>
    <source>
        <strain evidence="17 29">SARC-H</strain>
        <strain evidence="18 33">SARC-I</strain>
        <strain evidence="20 34">SARC-N</strain>
        <strain evidence="21 35">SARC-O</strain>
        <strain evidence="22 30">SUL120</strain>
        <strain evidence="16 31">SULG</strain>
        <strain evidence="19 32">SULM</strain>
    </source>
</reference>
<sequence length="195" mass="21326">MKIGIVTGIPGVGKTTVLSFADKILTEKGISHKIVNYGDYMLNTALKEGYVKSRDEIRKLQIEKQRELQALAARRIVEDLSLLGDEGIGLIDTHAVIRTPAGYLPGLPRHVIEVLSPKVIFLLEADPKIILERQKRDSSRARTDYSDTAVINEVIQFARYSAMASAVLVGASVKVVVNQEGDPSIAASEIINSLM</sequence>
<dbReference type="GO" id="GO:0005737">
    <property type="term" value="C:cytoplasm"/>
    <property type="evidence" value="ECO:0007669"/>
    <property type="project" value="UniProtKB-SubCell"/>
</dbReference>
<dbReference type="GO" id="GO:0004017">
    <property type="term" value="F:AMP kinase activity"/>
    <property type="evidence" value="ECO:0007669"/>
    <property type="project" value="UniProtKB-UniRule"/>
</dbReference>
<evidence type="ECO:0000313" key="25">
    <source>
        <dbReference type="Proteomes" id="UP000033057"/>
    </source>
</evidence>
<dbReference type="EMBL" id="CP033241">
    <property type="protein sequence ID" value="AZF84155.1"/>
    <property type="molecule type" value="Genomic_DNA"/>
</dbReference>
<evidence type="ECO:0000313" key="13">
    <source>
        <dbReference type="EMBL" id="AKA74024.1"/>
    </source>
</evidence>
<dbReference type="GeneID" id="1454962"/>
<keyword evidence="8 12" id="KW-0547">Nucleotide-binding</keyword>
<dbReference type="KEGG" id="ssof:SULC_1779"/>
<dbReference type="EMBL" id="LT549890">
    <property type="protein sequence ID" value="SAI84274.1"/>
    <property type="molecule type" value="Genomic_DNA"/>
</dbReference>
<dbReference type="Proteomes" id="UP000033057">
    <property type="component" value="Chromosome"/>
</dbReference>
<evidence type="ECO:0000256" key="7">
    <source>
        <dbReference type="ARBA" id="ARBA00022679"/>
    </source>
</evidence>
<dbReference type="PATRIC" id="fig|2287.6.peg.1840"/>
<evidence type="ECO:0000313" key="24">
    <source>
        <dbReference type="EMBL" id="SAI84274.1"/>
    </source>
</evidence>
<comment type="similarity">
    <text evidence="3 12">Belongs to the archaeal adenylate kinase family.</text>
</comment>
<dbReference type="KEGG" id="ssol:SULB_1781"/>
<evidence type="ECO:0000256" key="5">
    <source>
        <dbReference type="ARBA" id="ARBA00019926"/>
    </source>
</evidence>
<keyword evidence="7 12" id="KW-0808">Transferase</keyword>
<dbReference type="Proteomes" id="UP000282269">
    <property type="component" value="Chromosome"/>
</dbReference>
<reference evidence="15" key="5">
    <citation type="submission" date="2018-10" db="EMBL/GenBank/DDBJ databases">
        <authorList>
            <person name="McCarthy S."/>
            <person name="Gradnigo J."/>
            <person name="Johnson T."/>
            <person name="Payne S."/>
            <person name="Lipzen A."/>
            <person name="Schackwitz W."/>
            <person name="Martin J."/>
            <person name="Moriyama E."/>
            <person name="Blum P."/>
        </authorList>
    </citation>
    <scope>NUCLEOTIDE SEQUENCE</scope>
    <source>
        <strain evidence="13">SARC-B</strain>
        <strain evidence="14">SARC-C</strain>
        <strain evidence="15">SULA</strain>
    </source>
</reference>
<evidence type="ECO:0000256" key="10">
    <source>
        <dbReference type="ARBA" id="ARBA00022840"/>
    </source>
</evidence>
<dbReference type="InterPro" id="IPR027417">
    <property type="entry name" value="P-loop_NTPase"/>
</dbReference>
<evidence type="ECO:0000256" key="12">
    <source>
        <dbReference type="HAMAP-Rule" id="MF_00234"/>
    </source>
</evidence>
<dbReference type="Proteomes" id="UP000269431">
    <property type="component" value="Chromosome"/>
</dbReference>
<proteinExistence type="inferred from homology"/>
<evidence type="ECO:0000313" key="16">
    <source>
        <dbReference type="EMBL" id="AZF68502.1"/>
    </source>
</evidence>
<evidence type="ECO:0000256" key="6">
    <source>
        <dbReference type="ARBA" id="ARBA00022490"/>
    </source>
</evidence>
<dbReference type="EMBL" id="CP050869">
    <property type="protein sequence ID" value="QPG50966.1"/>
    <property type="molecule type" value="Genomic_DNA"/>
</dbReference>
<evidence type="ECO:0000313" key="14">
    <source>
        <dbReference type="EMBL" id="AKA76721.1"/>
    </source>
</evidence>
<evidence type="ECO:0000313" key="26">
    <source>
        <dbReference type="Proteomes" id="UP000033085"/>
    </source>
</evidence>
<evidence type="ECO:0000313" key="22">
    <source>
        <dbReference type="EMBL" id="AZF84155.1"/>
    </source>
</evidence>
<accession>A0A0E3MJD3</accession>
<dbReference type="Gene3D" id="3.40.50.300">
    <property type="entry name" value="P-loop containing nucleotide triphosphate hydrolases"/>
    <property type="match status" value="1"/>
</dbReference>
<comment type="catalytic activity">
    <reaction evidence="1 12">
        <text>AMP + ATP = 2 ADP</text>
        <dbReference type="Rhea" id="RHEA:12973"/>
        <dbReference type="ChEBI" id="CHEBI:30616"/>
        <dbReference type="ChEBI" id="CHEBI:456215"/>
        <dbReference type="ChEBI" id="CHEBI:456216"/>
        <dbReference type="EC" id="2.7.4.3"/>
    </reaction>
</comment>
<evidence type="ECO:0000313" key="21">
    <source>
        <dbReference type="EMBL" id="AZF81578.1"/>
    </source>
</evidence>
<dbReference type="InterPro" id="IPR023477">
    <property type="entry name" value="Adenylate_kinase_AdkA"/>
</dbReference>
<evidence type="ECO:0000313" key="15">
    <source>
        <dbReference type="EMBL" id="AKA79415.1"/>
    </source>
</evidence>
<dbReference type="Proteomes" id="UP000273194">
    <property type="component" value="Chromosome"/>
</dbReference>
<evidence type="ECO:0000256" key="1">
    <source>
        <dbReference type="ARBA" id="ARBA00000582"/>
    </source>
</evidence>
<organism evidence="15 27">
    <name type="scientific">Saccharolobus solfataricus</name>
    <name type="common">Sulfolobus solfataricus</name>
    <dbReference type="NCBI Taxonomy" id="2287"/>
    <lineage>
        <taxon>Archaea</taxon>
        <taxon>Thermoproteota</taxon>
        <taxon>Thermoprotei</taxon>
        <taxon>Sulfolobales</taxon>
        <taxon>Sulfolobaceae</taxon>
        <taxon>Saccharolobus</taxon>
    </lineage>
</organism>
<reference evidence="24" key="3">
    <citation type="submission" date="2016-04" db="EMBL/GenBank/DDBJ databases">
        <authorList>
            <person name="Evans L.H."/>
            <person name="Alamgir A."/>
            <person name="Owens N."/>
            <person name="Weber N.D."/>
            <person name="Virtaneva K."/>
            <person name="Barbian K."/>
            <person name="Babar A."/>
            <person name="Rosenke K."/>
        </authorList>
    </citation>
    <scope>NUCLEOTIDE SEQUENCE</scope>
    <source>
        <strain evidence="24">P1</strain>
    </source>
</reference>
<feature type="binding site" evidence="12">
    <location>
        <begin position="8"/>
        <end position="16"/>
    </location>
    <ligand>
        <name>ATP</name>
        <dbReference type="ChEBI" id="CHEBI:30616"/>
    </ligand>
</feature>
<evidence type="ECO:0000313" key="32">
    <source>
        <dbReference type="Proteomes" id="UP000273443"/>
    </source>
</evidence>
<evidence type="ECO:0000313" key="23">
    <source>
        <dbReference type="EMBL" id="QPG50966.1"/>
    </source>
</evidence>
<keyword evidence="10 12" id="KW-0067">ATP-binding</keyword>
<evidence type="ECO:0000313" key="34">
    <source>
        <dbReference type="Proteomes" id="UP000278715"/>
    </source>
</evidence>
<dbReference type="Proteomes" id="UP000033085">
    <property type="component" value="Chromosome"/>
</dbReference>
<gene>
    <name evidence="12" type="primary">adkA</name>
    <name evidence="23" type="ORF">HFC64_15085</name>
    <name evidence="24" type="ORF">SSOP1_0720</name>
    <name evidence="15" type="ORF">SULA_1780</name>
    <name evidence="13" type="ORF">SULB_1781</name>
    <name evidence="14" type="ORF">SULC_1779</name>
    <name evidence="16" type="ORF">SULG_08935</name>
    <name evidence="17" type="ORF">SULH_08935</name>
    <name evidence="18" type="ORF">SULI_08935</name>
    <name evidence="19" type="ORF">SULM_08925</name>
    <name evidence="20" type="ORF">SULN_08925</name>
    <name evidence="21" type="ORF">SULO_08935</name>
    <name evidence="22" type="ORF">SULZ_08860</name>
</gene>
<dbReference type="EMBL" id="CP033239">
    <property type="protein sequence ID" value="AZF78973.1"/>
    <property type="molecule type" value="Genomic_DNA"/>
</dbReference>
<evidence type="ECO:0000313" key="33">
    <source>
        <dbReference type="Proteomes" id="UP000275843"/>
    </source>
</evidence>
<dbReference type="GO" id="GO:0005524">
    <property type="term" value="F:ATP binding"/>
    <property type="evidence" value="ECO:0007669"/>
    <property type="project" value="UniProtKB-UniRule"/>
</dbReference>